<evidence type="ECO:0000256" key="6">
    <source>
        <dbReference type="ARBA" id="ARBA00022630"/>
    </source>
</evidence>
<keyword evidence="6" id="KW-0285">Flavoprotein</keyword>
<dbReference type="InterPro" id="IPR025700">
    <property type="entry name" value="Lys/Orn_oxygenase"/>
</dbReference>
<feature type="compositionally biased region" description="Basic and acidic residues" evidence="16">
    <location>
        <begin position="1"/>
        <end position="10"/>
    </location>
</feature>
<evidence type="ECO:0000256" key="1">
    <source>
        <dbReference type="ARBA" id="ARBA00001974"/>
    </source>
</evidence>
<keyword evidence="9" id="KW-0560">Oxidoreductase</keyword>
<dbReference type="SUPFAM" id="SSF51905">
    <property type="entry name" value="FAD/NAD(P)-binding domain"/>
    <property type="match status" value="1"/>
</dbReference>
<evidence type="ECO:0000256" key="10">
    <source>
        <dbReference type="ARBA" id="ARBA00023033"/>
    </source>
</evidence>
<proteinExistence type="inferred from homology"/>
<evidence type="ECO:0000256" key="8">
    <source>
        <dbReference type="ARBA" id="ARBA00022857"/>
    </source>
</evidence>
<evidence type="ECO:0000256" key="4">
    <source>
        <dbReference type="ARBA" id="ARBA00013076"/>
    </source>
</evidence>
<dbReference type="EMBL" id="JADKYB010000037">
    <property type="protein sequence ID" value="MBM9510453.1"/>
    <property type="molecule type" value="Genomic_DNA"/>
</dbReference>
<accession>A0ABS2U4A8</accession>
<evidence type="ECO:0000256" key="5">
    <source>
        <dbReference type="ARBA" id="ARBA00016406"/>
    </source>
</evidence>
<dbReference type="Gene3D" id="3.50.50.60">
    <property type="entry name" value="FAD/NAD(P)-binding domain"/>
    <property type="match status" value="1"/>
</dbReference>
<evidence type="ECO:0000256" key="11">
    <source>
        <dbReference type="ARBA" id="ARBA00029939"/>
    </source>
</evidence>
<evidence type="ECO:0000256" key="15">
    <source>
        <dbReference type="ARBA" id="ARBA00048407"/>
    </source>
</evidence>
<name>A0ABS2U4A8_9ACTN</name>
<comment type="similarity">
    <text evidence="3">Belongs to the lysine N(6)-hydroxylase/L-ornithine N(5)-oxygenase family.</text>
</comment>
<keyword evidence="18" id="KW-1185">Reference proteome</keyword>
<dbReference type="EC" id="1.14.13.59" evidence="4"/>
<dbReference type="Proteomes" id="UP000749040">
    <property type="component" value="Unassembled WGS sequence"/>
</dbReference>
<evidence type="ECO:0000256" key="3">
    <source>
        <dbReference type="ARBA" id="ARBA00007588"/>
    </source>
</evidence>
<sequence>MSREKARTAPRETAGATPPDKARPTAPTTPGEQPRDEPATYEADFIGIGLGPFNLGLACLTEPIEGLTGLFLERKPDFDWHSGMFLTGSTLQTPFLSDLVTLADPTSPYSFLNYLKESGRIYSFYIRENFFPLRAEFNDYCRWAAARLTNIRFGRTVTEVRFDERGQRYAVTTAGGETYRAPRLVLGTGTPPYVPPACEGLGGDVVHSSGYLPARDALKAKRSITVVGSGQSAAEIYHDLLQDTGPGGYHLTWLTRSPRFFPLEYTKLTLEMTSPEYVDYFHALPGELRDRLGPVQRSLYKGINASLINEIFDLLYAKGRSGKVPTRLLTNTSLDSARHDPATGTYTLGLRQHEQNRSYDLDTEGLVLATGYRYEVPDFLAPVRDRIRWDAQGRYDVTRDYAIDRTGNGIYVQNAELHTHGFAAPDLGMAAYRNSRIIRELLGREHYRVETAIAFQEFTA</sequence>
<evidence type="ECO:0000256" key="16">
    <source>
        <dbReference type="SAM" id="MobiDB-lite"/>
    </source>
</evidence>
<protein>
    <recommendedName>
        <fullName evidence="5">L-lysine N6-monooxygenase MbtG</fullName>
        <ecNumber evidence="4">1.14.13.59</ecNumber>
    </recommendedName>
    <alternativeName>
        <fullName evidence="14">Lysine 6-N-hydroxylase</fullName>
    </alternativeName>
    <alternativeName>
        <fullName evidence="13">Lysine N6-hydroxylase</fullName>
    </alternativeName>
    <alternativeName>
        <fullName evidence="11">Lysine-N-oxygenase</fullName>
    </alternativeName>
    <alternativeName>
        <fullName evidence="12">Mycobactin synthase protein G</fullName>
    </alternativeName>
</protein>
<keyword evidence="8" id="KW-0521">NADP</keyword>
<comment type="cofactor">
    <cofactor evidence="1">
        <name>FAD</name>
        <dbReference type="ChEBI" id="CHEBI:57692"/>
    </cofactor>
</comment>
<comment type="pathway">
    <text evidence="2">Siderophore biosynthesis.</text>
</comment>
<comment type="caution">
    <text evidence="17">The sequence shown here is derived from an EMBL/GenBank/DDBJ whole genome shotgun (WGS) entry which is preliminary data.</text>
</comment>
<evidence type="ECO:0000256" key="7">
    <source>
        <dbReference type="ARBA" id="ARBA00022827"/>
    </source>
</evidence>
<keyword evidence="7" id="KW-0274">FAD</keyword>
<evidence type="ECO:0000256" key="12">
    <source>
        <dbReference type="ARBA" id="ARBA00031158"/>
    </source>
</evidence>
<evidence type="ECO:0000256" key="2">
    <source>
        <dbReference type="ARBA" id="ARBA00004924"/>
    </source>
</evidence>
<dbReference type="PANTHER" id="PTHR42802:SF1">
    <property type="entry name" value="L-ORNITHINE N(5)-MONOOXYGENASE"/>
    <property type="match status" value="1"/>
</dbReference>
<comment type="catalytic activity">
    <reaction evidence="15">
        <text>L-lysine + NADPH + O2 = N(6)-hydroxy-L-lysine + NADP(+) + H2O</text>
        <dbReference type="Rhea" id="RHEA:23228"/>
        <dbReference type="ChEBI" id="CHEBI:15377"/>
        <dbReference type="ChEBI" id="CHEBI:15379"/>
        <dbReference type="ChEBI" id="CHEBI:32551"/>
        <dbReference type="ChEBI" id="CHEBI:57783"/>
        <dbReference type="ChEBI" id="CHEBI:57820"/>
        <dbReference type="ChEBI" id="CHEBI:58349"/>
        <dbReference type="EC" id="1.14.13.59"/>
    </reaction>
</comment>
<dbReference type="InterPro" id="IPR036188">
    <property type="entry name" value="FAD/NAD-bd_sf"/>
</dbReference>
<dbReference type="Pfam" id="PF13434">
    <property type="entry name" value="Lys_Orn_oxgnase"/>
    <property type="match status" value="1"/>
</dbReference>
<evidence type="ECO:0000256" key="13">
    <source>
        <dbReference type="ARBA" id="ARBA00032493"/>
    </source>
</evidence>
<evidence type="ECO:0000313" key="18">
    <source>
        <dbReference type="Proteomes" id="UP000749040"/>
    </source>
</evidence>
<gene>
    <name evidence="17" type="ORF">ITX44_39010</name>
</gene>
<reference evidence="17 18" key="1">
    <citation type="submission" date="2021-01" db="EMBL/GenBank/DDBJ databases">
        <title>Streptomyces acididurans sp. nov., isolated from a peat swamp forest soil.</title>
        <authorList>
            <person name="Chantavorakit T."/>
            <person name="Duangmal K."/>
        </authorList>
    </citation>
    <scope>NUCLEOTIDE SEQUENCE [LARGE SCALE GENOMIC DNA]</scope>
    <source>
        <strain evidence="17 18">KK5PA1</strain>
    </source>
</reference>
<organism evidence="17 18">
    <name type="scientific">Actinacidiphila acididurans</name>
    <dbReference type="NCBI Taxonomy" id="2784346"/>
    <lineage>
        <taxon>Bacteria</taxon>
        <taxon>Bacillati</taxon>
        <taxon>Actinomycetota</taxon>
        <taxon>Actinomycetes</taxon>
        <taxon>Kitasatosporales</taxon>
        <taxon>Streptomycetaceae</taxon>
        <taxon>Actinacidiphila</taxon>
    </lineage>
</organism>
<evidence type="ECO:0000256" key="14">
    <source>
        <dbReference type="ARBA" id="ARBA00032738"/>
    </source>
</evidence>
<keyword evidence="10" id="KW-0503">Monooxygenase</keyword>
<evidence type="ECO:0000313" key="17">
    <source>
        <dbReference type="EMBL" id="MBM9510453.1"/>
    </source>
</evidence>
<feature type="region of interest" description="Disordered" evidence="16">
    <location>
        <begin position="1"/>
        <end position="38"/>
    </location>
</feature>
<evidence type="ECO:0000256" key="9">
    <source>
        <dbReference type="ARBA" id="ARBA00023002"/>
    </source>
</evidence>
<dbReference type="PANTHER" id="PTHR42802">
    <property type="entry name" value="MONOOXYGENASE"/>
    <property type="match status" value="1"/>
</dbReference>